<sequence>MRTQHLHPTPSSIANTDLFSPAVFFTSTRHLLLLCFFCGMPNIPLRLFNALYWAQEHIRAGRSQRKARKAQKGRKSSTTGKSGEKRVGLKGIKDSVVELPGTCTRHFRGLRKPTTYCHNGNAVYDLTQSLCELISYMFFPNGIVSWEAFYRELQLEHLHAFGNPTSPYYLLKKGVGAQMRRIQELNASDVVHHNMLLEGLKKVGIPHERWHSIDVVLRKLELTCLETGQDQWDMYQARVLTNWISGNELQAMADKALSEIYDDVPESIKEDIVFAMESLRKIRVKEKRLWGRVVKGKVTRALVILEQEME</sequence>
<dbReference type="OrthoDB" id="10336514at2759"/>
<name>U4LSD8_PYROM</name>
<dbReference type="AlphaFoldDB" id="U4LSD8"/>
<protein>
    <submittedName>
        <fullName evidence="2">Uncharacterized protein</fullName>
    </submittedName>
</protein>
<accession>U4LSD8</accession>
<proteinExistence type="predicted"/>
<feature type="region of interest" description="Disordered" evidence="1">
    <location>
        <begin position="63"/>
        <end position="86"/>
    </location>
</feature>
<evidence type="ECO:0000313" key="2">
    <source>
        <dbReference type="EMBL" id="CCX30216.1"/>
    </source>
</evidence>
<evidence type="ECO:0000256" key="1">
    <source>
        <dbReference type="SAM" id="MobiDB-lite"/>
    </source>
</evidence>
<keyword evidence="3" id="KW-1185">Reference proteome</keyword>
<dbReference type="Proteomes" id="UP000018144">
    <property type="component" value="Unassembled WGS sequence"/>
</dbReference>
<gene>
    <name evidence="2" type="ORF">PCON_08318</name>
</gene>
<feature type="compositionally biased region" description="Basic residues" evidence="1">
    <location>
        <begin position="63"/>
        <end position="75"/>
    </location>
</feature>
<reference evidence="2 3" key="1">
    <citation type="journal article" date="2013" name="PLoS Genet.">
        <title>The genome and development-dependent transcriptomes of Pyronema confluens: a window into fungal evolution.</title>
        <authorList>
            <person name="Traeger S."/>
            <person name="Altegoer F."/>
            <person name="Freitag M."/>
            <person name="Gabaldon T."/>
            <person name="Kempken F."/>
            <person name="Kumar A."/>
            <person name="Marcet-Houben M."/>
            <person name="Poggeler S."/>
            <person name="Stajich J.E."/>
            <person name="Nowrousian M."/>
        </authorList>
    </citation>
    <scope>NUCLEOTIDE SEQUENCE [LARGE SCALE GENOMIC DNA]</scope>
    <source>
        <strain evidence="3">CBS 100304</strain>
        <tissue evidence="2">Vegetative mycelium</tissue>
    </source>
</reference>
<dbReference type="EMBL" id="HF935428">
    <property type="protein sequence ID" value="CCX30216.1"/>
    <property type="molecule type" value="Genomic_DNA"/>
</dbReference>
<organism evidence="2 3">
    <name type="scientific">Pyronema omphalodes (strain CBS 100304)</name>
    <name type="common">Pyronema confluens</name>
    <dbReference type="NCBI Taxonomy" id="1076935"/>
    <lineage>
        <taxon>Eukaryota</taxon>
        <taxon>Fungi</taxon>
        <taxon>Dikarya</taxon>
        <taxon>Ascomycota</taxon>
        <taxon>Pezizomycotina</taxon>
        <taxon>Pezizomycetes</taxon>
        <taxon>Pezizales</taxon>
        <taxon>Pyronemataceae</taxon>
        <taxon>Pyronema</taxon>
    </lineage>
</organism>
<evidence type="ECO:0000313" key="3">
    <source>
        <dbReference type="Proteomes" id="UP000018144"/>
    </source>
</evidence>